<feature type="transmembrane region" description="Helical" evidence="12">
    <location>
        <begin position="86"/>
        <end position="108"/>
    </location>
</feature>
<dbReference type="Pfam" id="PF05296">
    <property type="entry name" value="TAS2R"/>
    <property type="match status" value="1"/>
</dbReference>
<comment type="similarity">
    <text evidence="2 11">Belongs to the G-protein coupled receptor T2R family.</text>
</comment>
<dbReference type="Proteomes" id="UP000824782">
    <property type="component" value="Unassembled WGS sequence"/>
</dbReference>
<evidence type="ECO:0000256" key="1">
    <source>
        <dbReference type="ARBA" id="ARBA00004141"/>
    </source>
</evidence>
<evidence type="ECO:0000256" key="2">
    <source>
        <dbReference type="ARBA" id="ARBA00007376"/>
    </source>
</evidence>
<evidence type="ECO:0000256" key="7">
    <source>
        <dbReference type="ARBA" id="ARBA00023040"/>
    </source>
</evidence>
<proteinExistence type="inferred from homology"/>
<comment type="subcellular location">
    <subcellularLocation>
        <location evidence="1">Membrane</location>
        <topology evidence="1">Multi-pass membrane protein</topology>
    </subcellularLocation>
</comment>
<sequence length="238" mass="27616">MPTIAVISIFTIDLISLFITFPGYMFILVVNILDWWKNKRLDISDQLISGIGLFNLFHRFFYASLNYIIFTDGFLTILHLQDFINILYLSLIFCILFFSTLLAIHFCLKIVNINHKVYIYIQRTFPKIFPWILLLSIFASVLLSVPAALQLAFPNSTDVKQTPDYSFSKISFYSAISFLCFLLLFISALNIMQNNAMNFRAEIVQVCHVLGVPILIRGNIKMQKKLKQMKLYCSFLNF</sequence>
<organism evidence="13 14">
    <name type="scientific">Engystomops pustulosus</name>
    <name type="common">Tungara frog</name>
    <name type="synonym">Physalaemus pustulosus</name>
    <dbReference type="NCBI Taxonomy" id="76066"/>
    <lineage>
        <taxon>Eukaryota</taxon>
        <taxon>Metazoa</taxon>
        <taxon>Chordata</taxon>
        <taxon>Craniata</taxon>
        <taxon>Vertebrata</taxon>
        <taxon>Euteleostomi</taxon>
        <taxon>Amphibia</taxon>
        <taxon>Batrachia</taxon>
        <taxon>Anura</taxon>
        <taxon>Neobatrachia</taxon>
        <taxon>Hyloidea</taxon>
        <taxon>Leptodactylidae</taxon>
        <taxon>Leiuperinae</taxon>
        <taxon>Engystomops</taxon>
    </lineage>
</organism>
<evidence type="ECO:0000256" key="5">
    <source>
        <dbReference type="ARBA" id="ARBA00022692"/>
    </source>
</evidence>
<evidence type="ECO:0000256" key="12">
    <source>
        <dbReference type="SAM" id="Phobius"/>
    </source>
</evidence>
<evidence type="ECO:0000313" key="14">
    <source>
        <dbReference type="Proteomes" id="UP000824782"/>
    </source>
</evidence>
<keyword evidence="3" id="KW-0919">Taste</keyword>
<dbReference type="PANTHER" id="PTHR11394">
    <property type="entry name" value="TASTE RECEPTOR TYPE 2"/>
    <property type="match status" value="1"/>
</dbReference>
<feature type="transmembrane region" description="Helical" evidence="12">
    <location>
        <begin position="60"/>
        <end position="80"/>
    </location>
</feature>
<evidence type="ECO:0000256" key="4">
    <source>
        <dbReference type="ARBA" id="ARBA00022606"/>
    </source>
</evidence>
<keyword evidence="10" id="KW-0807">Transducer</keyword>
<protein>
    <submittedName>
        <fullName evidence="13">Uncharacterized protein</fullName>
    </submittedName>
</protein>
<keyword evidence="14" id="KW-1185">Reference proteome</keyword>
<dbReference type="AlphaFoldDB" id="A0AAV6ZQF4"/>
<evidence type="ECO:0000256" key="10">
    <source>
        <dbReference type="ARBA" id="ARBA00023224"/>
    </source>
</evidence>
<keyword evidence="6 12" id="KW-1133">Transmembrane helix</keyword>
<feature type="transmembrane region" description="Helical" evidence="12">
    <location>
        <begin position="128"/>
        <end position="152"/>
    </location>
</feature>
<keyword evidence="7" id="KW-0297">G-protein coupled receptor</keyword>
<dbReference type="PANTHER" id="PTHR11394:SF159">
    <property type="entry name" value="TASTE RECEPTOR TYPE 2"/>
    <property type="match status" value="1"/>
</dbReference>
<feature type="transmembrane region" description="Helical" evidence="12">
    <location>
        <begin position="6"/>
        <end position="33"/>
    </location>
</feature>
<evidence type="ECO:0000313" key="13">
    <source>
        <dbReference type="EMBL" id="KAG8548483.1"/>
    </source>
</evidence>
<keyword evidence="4" id="KW-0716">Sensory transduction</keyword>
<dbReference type="GO" id="GO:0033038">
    <property type="term" value="F:bitter taste receptor activity"/>
    <property type="evidence" value="ECO:0007669"/>
    <property type="project" value="InterPro"/>
</dbReference>
<name>A0AAV6ZQF4_ENGPU</name>
<keyword evidence="5 12" id="KW-0812">Transmembrane</keyword>
<comment type="caution">
    <text evidence="13">The sequence shown here is derived from an EMBL/GenBank/DDBJ whole genome shotgun (WGS) entry which is preliminary data.</text>
</comment>
<dbReference type="GO" id="GO:0004930">
    <property type="term" value="F:G protein-coupled receptor activity"/>
    <property type="evidence" value="ECO:0007669"/>
    <property type="project" value="UniProtKB-KW"/>
</dbReference>
<feature type="transmembrane region" description="Helical" evidence="12">
    <location>
        <begin position="172"/>
        <end position="192"/>
    </location>
</feature>
<dbReference type="EMBL" id="WNYA01000400">
    <property type="protein sequence ID" value="KAG8548483.1"/>
    <property type="molecule type" value="Genomic_DNA"/>
</dbReference>
<keyword evidence="9" id="KW-0675">Receptor</keyword>
<evidence type="ECO:0000256" key="8">
    <source>
        <dbReference type="ARBA" id="ARBA00023136"/>
    </source>
</evidence>
<keyword evidence="8 12" id="KW-0472">Membrane</keyword>
<dbReference type="GO" id="GO:0016020">
    <property type="term" value="C:membrane"/>
    <property type="evidence" value="ECO:0007669"/>
    <property type="project" value="UniProtKB-SubCell"/>
</dbReference>
<dbReference type="InterPro" id="IPR007960">
    <property type="entry name" value="TAS2R"/>
</dbReference>
<evidence type="ECO:0000256" key="9">
    <source>
        <dbReference type="ARBA" id="ARBA00023170"/>
    </source>
</evidence>
<evidence type="ECO:0000256" key="6">
    <source>
        <dbReference type="ARBA" id="ARBA00022989"/>
    </source>
</evidence>
<evidence type="ECO:0000256" key="11">
    <source>
        <dbReference type="RuleBase" id="RU004423"/>
    </source>
</evidence>
<accession>A0AAV6ZQF4</accession>
<gene>
    <name evidence="13" type="ORF">GDO81_025254</name>
</gene>
<evidence type="ECO:0000256" key="3">
    <source>
        <dbReference type="ARBA" id="ARBA00022480"/>
    </source>
</evidence>
<reference evidence="13" key="1">
    <citation type="thesis" date="2020" institute="ProQuest LLC" country="789 East Eisenhower Parkway, Ann Arbor, MI, USA">
        <title>Comparative Genomics and Chromosome Evolution.</title>
        <authorList>
            <person name="Mudd A.B."/>
        </authorList>
    </citation>
    <scope>NUCLEOTIDE SEQUENCE</scope>
    <source>
        <strain evidence="13">237g6f4</strain>
        <tissue evidence="13">Blood</tissue>
    </source>
</reference>